<evidence type="ECO:0000259" key="1">
    <source>
        <dbReference type="Pfam" id="PF01863"/>
    </source>
</evidence>
<accession>A0A7V8VAY5</accession>
<evidence type="ECO:0000313" key="3">
    <source>
        <dbReference type="Proteomes" id="UP000542342"/>
    </source>
</evidence>
<sequence length="118" mass="13531">MMQPSPLAEAITRDLLIAEAYTWARRIGVADRLQEVHVRPMRRKWASISTRGRLTLSSDLLRQPAAFRREVLVHELVHLKLGHGLHNALFYALVRAYCSSEGQDTKEKHPTLALNRNH</sequence>
<proteinExistence type="predicted"/>
<dbReference type="RefSeq" id="WP_194536131.1">
    <property type="nucleotide sequence ID" value="NZ_JACEFB010000001.1"/>
</dbReference>
<comment type="caution">
    <text evidence="2">The sequence shown here is derived from an EMBL/GenBank/DDBJ whole genome shotgun (WGS) entry which is preliminary data.</text>
</comment>
<feature type="domain" description="YgjP-like metallopeptidase" evidence="1">
    <location>
        <begin position="13"/>
        <end position="99"/>
    </location>
</feature>
<dbReference type="PANTHER" id="PTHR30399">
    <property type="entry name" value="UNCHARACTERIZED PROTEIN YGJP"/>
    <property type="match status" value="1"/>
</dbReference>
<dbReference type="Proteomes" id="UP000542342">
    <property type="component" value="Unassembled WGS sequence"/>
</dbReference>
<dbReference type="PANTHER" id="PTHR30399:SF1">
    <property type="entry name" value="UTP PYROPHOSPHATASE"/>
    <property type="match status" value="1"/>
</dbReference>
<protein>
    <submittedName>
        <fullName evidence="2">M48 family metallopeptidase</fullName>
    </submittedName>
</protein>
<dbReference type="InterPro" id="IPR053136">
    <property type="entry name" value="UTP_pyrophosphatase-like"/>
</dbReference>
<dbReference type="InterPro" id="IPR002725">
    <property type="entry name" value="YgjP-like_metallopeptidase"/>
</dbReference>
<keyword evidence="3" id="KW-1185">Reference proteome</keyword>
<evidence type="ECO:0000313" key="2">
    <source>
        <dbReference type="EMBL" id="MBA2224700.1"/>
    </source>
</evidence>
<dbReference type="Pfam" id="PF01863">
    <property type="entry name" value="YgjP-like"/>
    <property type="match status" value="1"/>
</dbReference>
<gene>
    <name evidence="2" type="ORF">H0921_00825</name>
</gene>
<reference evidence="2 3" key="1">
    <citation type="submission" date="2020-07" db="EMBL/GenBank/DDBJ databases">
        <title>Thermogemmata thermophila gen. nov., sp. nov., a novel moderate thermophilic planctomycete from a Kamchatka hot spring.</title>
        <authorList>
            <person name="Elcheninov A.G."/>
            <person name="Podosokorskaya O.A."/>
            <person name="Kovaleva O.L."/>
            <person name="Novikov A."/>
            <person name="Bonch-Osmolovskaya E.A."/>
            <person name="Toshchakov S.V."/>
            <person name="Kublanov I.V."/>
        </authorList>
    </citation>
    <scope>NUCLEOTIDE SEQUENCE [LARGE SCALE GENOMIC DNA]</scope>
    <source>
        <strain evidence="2 3">2918</strain>
    </source>
</reference>
<dbReference type="Gene3D" id="3.30.2010.10">
    <property type="entry name" value="Metalloproteases ('zincins'), catalytic domain"/>
    <property type="match status" value="1"/>
</dbReference>
<dbReference type="CDD" id="cd07344">
    <property type="entry name" value="M48_yhfN_like"/>
    <property type="match status" value="1"/>
</dbReference>
<organism evidence="2 3">
    <name type="scientific">Thermogemmata fonticola</name>
    <dbReference type="NCBI Taxonomy" id="2755323"/>
    <lineage>
        <taxon>Bacteria</taxon>
        <taxon>Pseudomonadati</taxon>
        <taxon>Planctomycetota</taxon>
        <taxon>Planctomycetia</taxon>
        <taxon>Gemmatales</taxon>
        <taxon>Gemmataceae</taxon>
        <taxon>Thermogemmata</taxon>
    </lineage>
</organism>
<name>A0A7V8VAY5_9BACT</name>
<dbReference type="AlphaFoldDB" id="A0A7V8VAY5"/>
<dbReference type="EMBL" id="JACEFB010000001">
    <property type="protein sequence ID" value="MBA2224700.1"/>
    <property type="molecule type" value="Genomic_DNA"/>
</dbReference>